<reference evidence="4 5" key="1">
    <citation type="journal article" date="2019" name="BMC Genomics">
        <title>New insights from Opisthorchis felineus genome: update on genomics of the epidemiologically important liver flukes.</title>
        <authorList>
            <person name="Ershov N.I."/>
            <person name="Mordvinov V.A."/>
            <person name="Prokhortchouk E.B."/>
            <person name="Pakharukova M.Y."/>
            <person name="Gunbin K.V."/>
            <person name="Ustyantsev K."/>
            <person name="Genaev M.A."/>
            <person name="Blinov A.G."/>
            <person name="Mazur A."/>
            <person name="Boulygina E."/>
            <person name="Tsygankova S."/>
            <person name="Khrameeva E."/>
            <person name="Chekanov N."/>
            <person name="Fan G."/>
            <person name="Xiao A."/>
            <person name="Zhang H."/>
            <person name="Xu X."/>
            <person name="Yang H."/>
            <person name="Solovyev V."/>
            <person name="Lee S.M."/>
            <person name="Liu X."/>
            <person name="Afonnikov D.A."/>
            <person name="Skryabin K.G."/>
        </authorList>
    </citation>
    <scope>NUCLEOTIDE SEQUENCE [LARGE SCALE GENOMIC DNA]</scope>
    <source>
        <strain evidence="4">AK-0245</strain>
        <tissue evidence="4">Whole organism</tissue>
    </source>
</reference>
<feature type="region of interest" description="Disordered" evidence="1">
    <location>
        <begin position="249"/>
        <end position="289"/>
    </location>
</feature>
<feature type="domain" description="Ig-like" evidence="3">
    <location>
        <begin position="335"/>
        <end position="477"/>
    </location>
</feature>
<feature type="compositionally biased region" description="Basic and acidic residues" evidence="1">
    <location>
        <begin position="263"/>
        <end position="273"/>
    </location>
</feature>
<dbReference type="PANTHER" id="PTHR23279:SF36">
    <property type="entry name" value="DEFECTIVE PROBOSCIS EXTENSION RESPONSE 9, ISOFORM A"/>
    <property type="match status" value="1"/>
</dbReference>
<dbReference type="InterPro" id="IPR037448">
    <property type="entry name" value="Zig-8"/>
</dbReference>
<sequence>MYYNNVLALVSFLLGLVVEEVHSAKSPEVVRQNLVQTRKHQLTMNRRFEQFPTDHRLTHFTSTNLTEFTQLLSNTATTSNQETSTLEFRLPRLRLRNARQPSRTSTWQGVVTPAQLTPTYLQNSTRQIPYATLVGHSVHRECYPNSHDQRELPCILDPVLMGNEKHSESPIDHFKPAFNQSDSKVNNSGVIYLRYSVGEFAYLPCRTLGAGQTETIIWEKADSPLFASSTSFSTNQRLRLITDSESNQVGTFDEHLPPSFRKLTQDNRTKRPLETPSHPAGHSTTSVSERHIRRQKWDLVIDFLRLSDADIYTCRLVGRTRQFIRYRLHVTQPKPLIIYSPKKLVQISMPSVAQLGYPFNLTCVVHLRKTNAVFVAIDWFRPEHSYDNLIRSHNHGLPGLSGLHESTMSLDTMSSNQTAFVIHWFAQTFVQLTNRPSLGIRVYKQLLADPLKSYKSEVVFESATVSSLDAGFYECRAYEPVNRGDVRILDRAIVYVNVHRPFPHKQRDTGDWPERVGRLLALHWKILSGDSDRRVHDQYTQNDVATKNKDGYLPLGSDFSSHLSGRLTATSQERWQKNSRKNTNHCSKPQMMYTLILLTVGNPYRILFIFYELHG</sequence>
<dbReference type="InterPro" id="IPR007110">
    <property type="entry name" value="Ig-like_dom"/>
</dbReference>
<proteinExistence type="predicted"/>
<comment type="caution">
    <text evidence="4">The sequence shown here is derived from an EMBL/GenBank/DDBJ whole genome shotgun (WGS) entry which is preliminary data.</text>
</comment>
<evidence type="ECO:0000313" key="5">
    <source>
        <dbReference type="Proteomes" id="UP000308267"/>
    </source>
</evidence>
<dbReference type="GO" id="GO:0050808">
    <property type="term" value="P:synapse organization"/>
    <property type="evidence" value="ECO:0007669"/>
    <property type="project" value="TreeGrafter"/>
</dbReference>
<name>A0A4S2LNT7_OPIFE</name>
<dbReference type="InterPro" id="IPR013783">
    <property type="entry name" value="Ig-like_fold"/>
</dbReference>
<dbReference type="EMBL" id="SJOL01007501">
    <property type="protein sequence ID" value="TGZ62478.1"/>
    <property type="molecule type" value="Genomic_DNA"/>
</dbReference>
<protein>
    <recommendedName>
        <fullName evidence="3">Ig-like domain-containing protein</fullName>
    </recommendedName>
</protein>
<evidence type="ECO:0000256" key="2">
    <source>
        <dbReference type="SAM" id="SignalP"/>
    </source>
</evidence>
<accession>A0A4S2LNT7</accession>
<dbReference type="PANTHER" id="PTHR23279">
    <property type="entry name" value="DEFECTIVE PROBOSCIS EXTENSION RESPONSE DPR -RELATED"/>
    <property type="match status" value="1"/>
</dbReference>
<dbReference type="Proteomes" id="UP000308267">
    <property type="component" value="Unassembled WGS sequence"/>
</dbReference>
<gene>
    <name evidence="4" type="ORF">CRM22_007413</name>
</gene>
<evidence type="ECO:0000313" key="4">
    <source>
        <dbReference type="EMBL" id="TGZ62478.1"/>
    </source>
</evidence>
<dbReference type="AlphaFoldDB" id="A0A4S2LNT7"/>
<dbReference type="InterPro" id="IPR003599">
    <property type="entry name" value="Ig_sub"/>
</dbReference>
<dbReference type="Gene3D" id="2.60.40.10">
    <property type="entry name" value="Immunoglobulins"/>
    <property type="match status" value="1"/>
</dbReference>
<dbReference type="SMART" id="SM00409">
    <property type="entry name" value="IG"/>
    <property type="match status" value="2"/>
</dbReference>
<dbReference type="OrthoDB" id="6230768at2759"/>
<keyword evidence="5" id="KW-1185">Reference proteome</keyword>
<feature type="chain" id="PRO_5020339515" description="Ig-like domain-containing protein" evidence="2">
    <location>
        <begin position="24"/>
        <end position="615"/>
    </location>
</feature>
<dbReference type="PROSITE" id="PS50835">
    <property type="entry name" value="IG_LIKE"/>
    <property type="match status" value="1"/>
</dbReference>
<evidence type="ECO:0000259" key="3">
    <source>
        <dbReference type="PROSITE" id="PS50835"/>
    </source>
</evidence>
<organism evidence="4 5">
    <name type="scientific">Opisthorchis felineus</name>
    <dbReference type="NCBI Taxonomy" id="147828"/>
    <lineage>
        <taxon>Eukaryota</taxon>
        <taxon>Metazoa</taxon>
        <taxon>Spiralia</taxon>
        <taxon>Lophotrochozoa</taxon>
        <taxon>Platyhelminthes</taxon>
        <taxon>Trematoda</taxon>
        <taxon>Digenea</taxon>
        <taxon>Opisthorchiida</taxon>
        <taxon>Opisthorchiata</taxon>
        <taxon>Opisthorchiidae</taxon>
        <taxon>Opisthorchis</taxon>
    </lineage>
</organism>
<keyword evidence="2" id="KW-0732">Signal</keyword>
<dbReference type="GO" id="GO:0032589">
    <property type="term" value="C:neuron projection membrane"/>
    <property type="evidence" value="ECO:0007669"/>
    <property type="project" value="TreeGrafter"/>
</dbReference>
<evidence type="ECO:0000256" key="1">
    <source>
        <dbReference type="SAM" id="MobiDB-lite"/>
    </source>
</evidence>
<feature type="signal peptide" evidence="2">
    <location>
        <begin position="1"/>
        <end position="23"/>
    </location>
</feature>